<dbReference type="InterPro" id="IPR001242">
    <property type="entry name" value="Condensation_dom"/>
</dbReference>
<dbReference type="InterPro" id="IPR036736">
    <property type="entry name" value="ACP-like_sf"/>
</dbReference>
<dbReference type="PANTHER" id="PTHR45527">
    <property type="entry name" value="NONRIBOSOMAL PEPTIDE SYNTHETASE"/>
    <property type="match status" value="1"/>
</dbReference>
<dbReference type="InterPro" id="IPR000873">
    <property type="entry name" value="AMP-dep_synth/lig_dom"/>
</dbReference>
<dbReference type="InterPro" id="IPR042099">
    <property type="entry name" value="ANL_N_sf"/>
</dbReference>
<feature type="domain" description="Carrier" evidence="6">
    <location>
        <begin position="3117"/>
        <end position="3193"/>
    </location>
</feature>
<dbReference type="InterPro" id="IPR020806">
    <property type="entry name" value="PKS_PP-bd"/>
</dbReference>
<dbReference type="CDD" id="cd19545">
    <property type="entry name" value="FUM14_C_NRPS-like"/>
    <property type="match status" value="3"/>
</dbReference>
<evidence type="ECO:0000313" key="7">
    <source>
        <dbReference type="EMBL" id="CEO50513.1"/>
    </source>
</evidence>
<evidence type="ECO:0000256" key="5">
    <source>
        <dbReference type="SAM" id="MobiDB-lite"/>
    </source>
</evidence>
<dbReference type="FunFam" id="1.10.1200.10:FF:000005">
    <property type="entry name" value="Nonribosomal peptide synthetase 1"/>
    <property type="match status" value="6"/>
</dbReference>
<feature type="domain" description="Carrier" evidence="6">
    <location>
        <begin position="3633"/>
        <end position="3709"/>
    </location>
</feature>
<evidence type="ECO:0000256" key="1">
    <source>
        <dbReference type="ARBA" id="ARBA00022450"/>
    </source>
</evidence>
<dbReference type="PANTHER" id="PTHR45527:SF3">
    <property type="entry name" value="SIDEROPHORE SYNTHETASE (EUROFUNG)"/>
    <property type="match status" value="1"/>
</dbReference>
<feature type="compositionally biased region" description="Basic and acidic residues" evidence="5">
    <location>
        <begin position="2686"/>
        <end position="2695"/>
    </location>
</feature>
<dbReference type="EMBL" id="CDPU01000018">
    <property type="protein sequence ID" value="CEO50513.1"/>
    <property type="molecule type" value="Genomic_DNA"/>
</dbReference>
<feature type="domain" description="Carrier" evidence="6">
    <location>
        <begin position="6217"/>
        <end position="6293"/>
    </location>
</feature>
<organism evidence="7">
    <name type="scientific">Bionectria ochroleuca</name>
    <name type="common">Gliocladium roseum</name>
    <dbReference type="NCBI Taxonomy" id="29856"/>
    <lineage>
        <taxon>Eukaryota</taxon>
        <taxon>Fungi</taxon>
        <taxon>Dikarya</taxon>
        <taxon>Ascomycota</taxon>
        <taxon>Pezizomycotina</taxon>
        <taxon>Sordariomycetes</taxon>
        <taxon>Hypocreomycetidae</taxon>
        <taxon>Hypocreales</taxon>
        <taxon>Bionectriaceae</taxon>
        <taxon>Clonostachys</taxon>
    </lineage>
</organism>
<dbReference type="GO" id="GO:0016874">
    <property type="term" value="F:ligase activity"/>
    <property type="evidence" value="ECO:0007669"/>
    <property type="project" value="UniProtKB-KW"/>
</dbReference>
<dbReference type="InterPro" id="IPR023213">
    <property type="entry name" value="CAT-like_dom_sf"/>
</dbReference>
<dbReference type="SMART" id="SM01294">
    <property type="entry name" value="PKS_PP_betabranch"/>
    <property type="match status" value="1"/>
</dbReference>
<dbReference type="InterPro" id="IPR006162">
    <property type="entry name" value="Ppantetheine_attach_site"/>
</dbReference>
<accession>A0A0B7JZF4</accession>
<proteinExistence type="inferred from homology"/>
<dbReference type="SUPFAM" id="SSF52777">
    <property type="entry name" value="CoA-dependent acyltransferases"/>
    <property type="match status" value="12"/>
</dbReference>
<dbReference type="FunFam" id="3.30.559.30:FF:000003">
    <property type="entry name" value="Nonribosomal peptide synthase SidD"/>
    <property type="match status" value="2"/>
</dbReference>
<protein>
    <recommendedName>
        <fullName evidence="6">Carrier domain-containing protein</fullName>
    </recommendedName>
</protein>
<dbReference type="InterPro" id="IPR009081">
    <property type="entry name" value="PP-bd_ACP"/>
</dbReference>
<evidence type="ECO:0000256" key="4">
    <source>
        <dbReference type="ARBA" id="ARBA00029454"/>
    </source>
</evidence>
<dbReference type="Gene3D" id="1.10.1200.10">
    <property type="entry name" value="ACP-like"/>
    <property type="match status" value="7"/>
</dbReference>
<dbReference type="Gene3D" id="2.30.38.10">
    <property type="entry name" value="Luciferase, Domain 3"/>
    <property type="match status" value="1"/>
</dbReference>
<dbReference type="SMART" id="SM00823">
    <property type="entry name" value="PKS_PP"/>
    <property type="match status" value="7"/>
</dbReference>
<dbReference type="PROSITE" id="PS00455">
    <property type="entry name" value="AMP_BINDING"/>
    <property type="match status" value="4"/>
</dbReference>
<dbReference type="Gene3D" id="3.30.300.30">
    <property type="match status" value="7"/>
</dbReference>
<keyword evidence="2" id="KW-0597">Phosphoprotein</keyword>
<dbReference type="InterPro" id="IPR045851">
    <property type="entry name" value="AMP-bd_C_sf"/>
</dbReference>
<keyword evidence="3" id="KW-0436">Ligase</keyword>
<dbReference type="PROSITE" id="PS50075">
    <property type="entry name" value="CARRIER"/>
    <property type="match status" value="7"/>
</dbReference>
<dbReference type="Gene3D" id="3.30.559.10">
    <property type="entry name" value="Chloramphenicol acetyltransferase-like domain"/>
    <property type="match status" value="6"/>
</dbReference>
<dbReference type="FunFam" id="3.30.559.30:FF:000002">
    <property type="entry name" value="Nonribosomal peptide synthase Pes1"/>
    <property type="match status" value="1"/>
</dbReference>
<dbReference type="CDD" id="cd05918">
    <property type="entry name" value="A_NRPS_SidN3_like"/>
    <property type="match status" value="7"/>
</dbReference>
<dbReference type="NCBIfam" id="TIGR01733">
    <property type="entry name" value="AA-adenyl-dom"/>
    <property type="match status" value="4"/>
</dbReference>
<dbReference type="FunFam" id="3.30.300.30:FF:000015">
    <property type="entry name" value="Nonribosomal peptide synthase SidD"/>
    <property type="match status" value="7"/>
</dbReference>
<evidence type="ECO:0000259" key="6">
    <source>
        <dbReference type="PROSITE" id="PS50075"/>
    </source>
</evidence>
<dbReference type="Gene3D" id="3.40.50.980">
    <property type="match status" value="2"/>
</dbReference>
<dbReference type="FunFam" id="3.40.50.12780:FF:000014">
    <property type="entry name" value="Nonribosomal peptide synthetase 1"/>
    <property type="match status" value="4"/>
</dbReference>
<feature type="region of interest" description="Disordered" evidence="5">
    <location>
        <begin position="2684"/>
        <end position="2703"/>
    </location>
</feature>
<dbReference type="GO" id="GO:0031177">
    <property type="term" value="F:phosphopantetheine binding"/>
    <property type="evidence" value="ECO:0007669"/>
    <property type="project" value="InterPro"/>
</dbReference>
<evidence type="ECO:0000256" key="2">
    <source>
        <dbReference type="ARBA" id="ARBA00022553"/>
    </source>
</evidence>
<dbReference type="InterPro" id="IPR020845">
    <property type="entry name" value="AMP-binding_CS"/>
</dbReference>
<dbReference type="SUPFAM" id="SSF56801">
    <property type="entry name" value="Acetyl-CoA synthetase-like"/>
    <property type="match status" value="7"/>
</dbReference>
<dbReference type="Pfam" id="PF00550">
    <property type="entry name" value="PP-binding"/>
    <property type="match status" value="7"/>
</dbReference>
<dbReference type="GO" id="GO:0043041">
    <property type="term" value="P:amino acid activation for nonribosomal peptide biosynthetic process"/>
    <property type="evidence" value="ECO:0007669"/>
    <property type="project" value="TreeGrafter"/>
</dbReference>
<comment type="similarity">
    <text evidence="4">Belongs to the NRP synthetase family.</text>
</comment>
<feature type="region of interest" description="Disordered" evidence="5">
    <location>
        <begin position="1"/>
        <end position="23"/>
    </location>
</feature>
<sequence>MSSDSEEMATSSNRALDAQKPPGGWMDIRDEMAAAYGFDADTIEDIYPCVPMQIGLLSLALRKQGNYMLHARFDLNPEVDLERFRQSWSQAHRDIQSLRTRFVHHESYGLLQVVLREEPEWDEADDIKQYLEQRQAKDLELGGSLSRYAIITPKDGQNAIFVWSVHHAQLDGWSAVVATAYVSQLYHGTARGPPLQFKAYIDWLEQQDMSEAKEYWRQATSGNAVQFPASQVSINEPLSLTRMEYESTGVSLKGLKVKRSALVYGAWGLVVRSLTGADEAVFGAVLSGRRIPLPKVKFVAGTTITTVPVQVQMGENPLVIDYLRAIETENTPREKYSHFGLANISQINSHTESACQFGTIIIVQAGDEFLFKDEKMGEWTRGKESMGNSSYSLNMEVYMVDEHSTKIVADYNRKVLPEATVKGLLEKLCSVMEQLATSSEESRVGDIEMLSPEDRDRIWSWNNKVPPALDRCLHNMIEDQAELQPDAPAVCGWDGDLSYAQLDRMSTALATALIQHCDLQPGTIVPLCFEKSVWCIVAVLGVLKAGGAFLMLDPTHPENRLLSIVEQTDAQVVLTSESCYEIGSKIAPKAIPIGSSHPPRADKDLTLPVNDPSSPMYVIFTSGSTGAPKGALVSHRAFCTNVLHQSKPLGYHSKSRVFNFAAAIFDIFVHDFGMTLATGGCVCIPSEHDRKNNLADSIRAMETTNIILTPSVARLLNPKEFPTLKTLVAGGEAMTLDIAREWGACVHVVNAYGPSECTPHSLINPEYETPEQIMRLGRGYGAVTWIVDPADHDKLAPIGTIGEIVLEGPMLGNGYLNDSERTASTYIRDPTWLVAGTANHPGRRGVVYKTGDLGFYNADGTITSAGRKDYQVKIRGQRVELGEVEHRVRRHVPEAKHAQQMVVEVVRPSGKGAHPLLAVFMSTSSKGTKNKTMDVCTIDSKAEDALVEQLPTYMIPSFYFMMPGLPMTATGKIDRRRIREMISSLSIQDLNTIRSQAEGDKRTPSTNVEKRLRSLWARLLGIEAATIGLEDSFFRLGGNSIIAMRLVAEARKEKLSVSAMDIFKQPRLANLARLVEANAPITVTSADIQPFSLMGSGFSFQKHSPDIALACGVEESQIEDVYPCSSLQEGLLALTSKQQGDYVLQSVLKIASSIDINRFKKAWEDATSSVSILRTRIIQHKDLGFVQVVVKTGFDWLHADDLDQYVKSDLERPIELGQPLSRYAIVRQHHETMFVLTLHHAVYDGVSLQPILKLVSDNYNSIHSKPPVNFRDFMHFVVSQKPEEMVSFWSSQLDGYNSIPFPPPTSQSIETVADAAIERTWTHTYANTDITLATLVRAAWTIVSYIHGGASDVVFGATSAGRSAPVLGIEEVAGPTFATVPVRIQIQPQQLVSDYLRMIQDQATEMIPFEQAGLHEISRISKSTKAACNFQTLLIVQPPDEDSFASSEFGEWSICSKEQSFSTYALTMNCSISPDRMHIKAVFDPHVIPHADVQRTLGQFCHVMHLLVEASSEQTVSEMTTITKDDQEKIWNWNSIIPQAEESCFHDIVAVQVRARPNAQAISAWDGTLTYREMDCLSTRLAQHLVDIGVQTKTVIPLCFEKSMWTAIAMLAVLKAGCAFLMLDPSHPETRLSSILKQAQADVVLASTSCTPLMSRLVGRVIQVGPGLTPETPSLVELPVVNPEQAMYVVFTSGSTGIPKGAVVSHRAMVSATHYQATVLGFDSSTRLYDFASYAFDVAISNMTNTLANGGCLCVPSEQERKNALEDSLCKTEANMVELTPSVANIVDFERLTKLRTLNFGGEAVQTDDLARIPTRIQIINTYGPAECTPTSVLHIQHSRAASDTRIGQGVGVVTWVTDPEDSDRLMPIGTVGELLLEGPLVGLGYLNQPDLTAAVFIDSPKWLVSGTDKQAGRNSILYKTGDLVRYNDDGTLDYVGRKDTQVKIRGQRVELGEVEHHVRQCVPDAQQLQVLAEVILPADQSSPPFLAVFLSSATTLETKDGGEMTVLAITSEVEDILERQLPSYMMPSVYFKIPQLPMTITGKTDRKRLREMAASLSTQKLADLRSKSQGRKEMPSTPVQIELRNLWARVLRIEPNTIGLGDNFFRLGGDSITAMRLVSQARSECNVELSVMNIFKHPRLGAQAQLAVKISSLEANIILPFSLMGAEFDIDDHKSKIAKRCGGVDCVQDVYPCTPLQKGLLAITNTTQGKYLQQAVLDISPDVDLSQFREATGVPKGTMIPHRAFASAIYHQAEKFGFRKDSRVFNFAAQVFDDFVFDTIVTLSTGGCLCVPSEFQRKNDLKGAMSIMKPTLMSMTPTLSRIVNPEDAPSLKTILFGGEALNLSDAEKWWPHVTFSNGYGPSECACTSVINWNATSPAEAIGIGRGCGAVTWIVDPTNHERLQPVGTAGELLLEGPLVGHGYFKDPRKTAAAFIQAPKWLTEHFGRTGTLYKTGDLVRYNEDGSLAYLGRKDTQIKLRGQRVELGEVEYHVGSVIPEAKDADALAADVIIPSGSKANPLLAVFLSNPRIKMEAGNSIQVLRVSNQLSDALAERLPSYMVPSVYFLLPSLPMTVSHKIDRKRLREMAGTFSAKQLSELSTDDSNLKRQPSNEVEIILQQLWADVLVLDLSAIGVDDSFLRLGGDSITAMQISARARQLGVQLSTGDILQKKTIYRLASEAASMLPAEKDTNKGGPEEQSEQPFALSPMQQLHIDLEGGQLGNFDQCFLLRINKKVATGEPKGVVVPYGAFSTMTHHQYQVMGFGPETRVFDFAAHIFDAYIMNVVITLATGGCICIPSEEDRLNNLARSIADLEATLAFLTPSVTRTIQPSEVPSLKTLLLIGEPCNISDVTKWRGADRIVINAYGPSECTPLSLLNTEAKTALEALRLGRGIGSITWVVDPENSDQLAPIGAVGEMLLEGPLLGLGYLKDPYRTAEAFVTAPKWLREGAPNHPGRQSTVYHTGDLVRYHPDGTISYMGRKNTQIKIRGQRVELGEVEYHVSEWLPEAYRGRPLSAEVVVPAGASPTLVIFVGTGQSVDNAGGDAGLGVLGVSREMDDALAERLPAYMLPTMYFTLSRLPMTATGKTDRKELRRLISSFSSQELADLYSKSESRKRMPANQIEEQLQQVWARVLNLSTASIGMDDSFFRLGGDSITSMQVSALARSLQLQVSVTDLHRKKTITRIAAGVTNKTQPLIDAREELEEQPFELTPIQELYFHLQQQAPGTSDQCFFLELKDEVSLSTLSKATGEPKGVVVSHQAFASNVYHSAEILGFRQGTRAFDFTATTFDVFISNTLVPLSTGGCVCVPSEVGRKNDLAGSIHRMKATTAALTASVSRLINPEDVPLLEMLTLGGEPVTYEDTSRWWGRVKLINSYGPAECTIQSIINYDSHVPGEVTRIGKGVGMIPWVVSVDDYNKLAPIGTIGELLLEGPQLAIGYLNDPNKTAEAFIKDPCFLLAGTANHPGRNGIVYRTGDLVRYHQDGSLTFVGRKDTQVKIRGQRIELGEVEHYAREILPEAKDAAYIAAEVFMPSGEQANPMLAVFLSTWRVNYENKETAEGNSLRVLSVSSDAEDRLADHLPAQMLPSIYFSIPDMPLTTSGKIDRNSLRKMAGAFTTDQLADLLTMSTGDKRQPATEIEKRLQKLWSHVLQVKLDNIGIDDSFFRLGGDSISAMKLVSTARKEGIAVSVQDIFRHPRLAALAQLAGQELLKPDTEAAHPFTLLPASFFQSVKISDIATNCGVTPGEVEDIYPCTPLQEGLLALTDKQAGAYTFQATLTFSKTANISRYINAWNEATKAVAVLRTRIIHNPDYGLLQVVLKHQDNWVKPEKPTTYGLGQPLAQFEVIKGTPSMFVLTVHHAIYDGASLQMLLHLVDSLYNGVRPTTNFAFASFIQYIQQARDDSESYWRSELSDYHSAPFPPLPPHARDPVGDSVLEHLCAVPPAEQSDFTLATIVRAAWAITISTHSSDYDVVFGATVSGRNAPVAGIESIVGPTIATVPVRVRLDPHSSVVAVLRAVQDQATEMTQYEQIGLQEIAKLSSSARDAVQFQTLLIVQPPDEDSLGGSDLGRWRNDSDESAFSTYYITLNVYLARDGMKIVANYDARVISQWKTQQIIRQFSFTIQSLRSLLNSDTSGTLDRMMALSPEDQRDIWSWNSDVPVSYERCITDLFAEQAAARPSALSVSAWDGDLTYKQLDLLSSTLAHQLIDLGVEAGVIVPLCFEKSVWATVAILAVLKAGGAFVMLDPDYPETRFQSIISQTSASVILSSDQHKPLGDRFAKTTIAVGPALRSVSSNLKPLPRIDLESPMYIVFTSGSTGVPKGVVVSHKAMSSNILYQAEPLGFKSDSRVFDFASYIFDVFVYNTAVTLSTGGCICVPSESQRKNDLTETIAAMDSSLVLLTPTIARLIDPKQLPTLQSLILVGEASTESDIENWWPHVSVINAYGPSECTTNSVVNSNAANSSEAAHIGKGAGAVTWIVDPSDHNKLMPIGTVGELLLEGPLLGLGYLNDPDKTSAAFIRDPDWLLEGCGTDYPGRSGTLYKTGDLVSYTQNGTLVYMGRKDTQVKIRGQRVELGEVESHVRACLPEAQSAKELVAEVITPSGEEARPLLAVFLTPPDSESSSDGSLSVLKVDSRIDDMLNDRLPNYMVPAVYLAIPDLPMTTTGKTDRRRLREMARSFTTQQLADLRSQGEKRMPNSTAEQQLQTLWARILNVESSSISLDENFFRLGGDSITAMQIASAARSLNLPITTSDIMRKKTIGRICNGLSASKNLSTALALSNEVTTNQPFGLSPIQHLYLSLQTDDEAFFDQFVFLKIRHRVNFSALLAAFDILVERHPMLRARFAKSPTNHWQQYTIEPSQVSSSFLHLVETDNQAAISAALSQCRSNHDIENGPVISAALINNDEGQRLFISIHHLVIDAVSWRVISEDLECLLRNQGSPPAPAVSFQSWQIAQADHFRESAIAKENQPPENESRLLEQWGITSSSDSPDTTVTKGFSLNEQVTSRLLGDSNNAFQTRPVELLIAALIYSFSLHFPERQLPSVYNETHGREAWDENIDLSRTVGWFTNIFPVKVKRDTRWDLFQAIRGVKDFLRGSSNNQFYLASKLSGDFTNETALNEFPAEIMFNFLGSFQQLEHESSLFSLVSAPDDVAASPRYHQRFALFDFNVAIERGSASISVLYDKNMKHHDRIEAWISQYEKTLLEIAQTLPGRPMEWTLSDFPLAFTSNDDLRVFQQNVLPGLGLTPGDVEDCFPCSDLQQGIVMSQFKDPNSYRTSFVFEAVPEERQQISIPSLVNAWKAVVQRHSLLRACLVTDMPGSTRIFNVILHNPSPSISIFEEEGETFELDQFRARMGSDRYGKSTLEHHLSVCQLRDGRVLLGLEINHAILDAHSTGIILHDLEAASSGTLLPEGTSYREFITHLQGYSYDDDREYWKQTMANVKPCHFPSIAPPTNEQMQYITIKTPGVDSEAIIKFCQRSDITIATVMQTAWALVLSRYTGSSVTSFGNLVSCRDLPIDSVSDIFGPMIGMMVCRVAVDQEASAVDVLRGVQEEHLKGLPHRMYPFSDLHSTLDLGSSALFNTALSFQRASSDSEEAHKKGVRFVLHDGTDDTEYDVTLNGAYDGNSIDITMTVKSSCMTASQAVIVASCLSQAMNALATTPDILLAELDIGSKEENRQQWNLNKAVPPHIKRCVHELIAEQTLGRPSAPAIYSWDGELTYGQLDDLSTRLAHHLVGLGVGQGKMVPMCFEHSKWAVVAFLAVLKAGGAFVPLNTSQDASREKVLSQINPTIVLTSVNNANLNFGEDRVVIPVGEELIKSLPASPHGQLAKYSPASLCYVLFTSGSTGTPKGVMLEHQSVSSGCSYHGDRIGVDHTTRMIQFAAYTWDATIFEILTTLVHGGCVCVLSDEDRVSNLSPRLIEYGINMGVLTPSVIRTLDDAALRQFRVLLMGGESMPDSDYQRVVQHANIMDAYGPTEATVICALGSARLESRPENHIGTAVGCTCWVVNPDDDQVLAPFGAVGELLVEGPILARGYLNDPERTAAAFVVDPAWLVSGNPDGPGRRGRLYKTGDLVRFNPDSSLSFVGRKDTQVKIHGQRIELGEIEQNVRQYIPAARDSNHVAVEVIEEASKIVAFILVDDAEAVDTLEIPRIAAQNLSASLAPHMIPTLYVALPEMPLTTAGKINRKELQATGAPLLARRLEQLRTSASSVNRQPSTSLERQLQQIWAHVLNVGSSSIGLDSDFFESGGDSIRAMQLVNEARRNNLKLSVADIFKAPVLSRMTACLSSTTTEDQTREILLPFSLVSGDIVGKLKSGNAIAESNVEDIIPITSFQEHNLQMSIKTPQSALNYFSLRLGTTVDVSQWTLACYQVLKTHSILRSIFMPLDGAHWQVVLRELEPSVNIVNIQGEASSGIQEFFEEDTRQPLIPGAPFAKFTLFRHVTGYHMMIRLSHAQYDGVSLPLILQTFFDAYEDKPLVPEIPFSLFISHARASRPNALGYWRQLLRGAQASAIRPNLRSAQSTLSALVPVEVECSLATPSLPSGISLASLLSSAWARVLSVILGRKDVVFGQVVSGRNSPLPGLQEVVGPCVNIVPVRVHLDTNNSPHELLTAVQDQSVARGASETMGLDEIIKECTDWEPDTELDSVVEHFGSVNLPKVQTGDEEAQVIYLKHPESATRHLGIFSTVEGDTLTLKITGDSHLLDSDTAHKILLLLQENVLALSR</sequence>
<feature type="domain" description="Carrier" evidence="6">
    <location>
        <begin position="1003"/>
        <end position="1079"/>
    </location>
</feature>
<evidence type="ECO:0000256" key="3">
    <source>
        <dbReference type="ARBA" id="ARBA00022598"/>
    </source>
</evidence>
<gene>
    <name evidence="7" type="ORF">BN869_000006571_1</name>
</gene>
<reference evidence="7" key="1">
    <citation type="submission" date="2015-01" db="EMBL/GenBank/DDBJ databases">
        <authorList>
            <person name="Durling Mikael"/>
        </authorList>
    </citation>
    <scope>NUCLEOTIDE SEQUENCE</scope>
</reference>
<keyword evidence="1" id="KW-0596">Phosphopantetheine</keyword>
<dbReference type="CDD" id="cd19542">
    <property type="entry name" value="CT_NRPS-like"/>
    <property type="match status" value="2"/>
</dbReference>
<dbReference type="InterPro" id="IPR010071">
    <property type="entry name" value="AA_adenyl_dom"/>
</dbReference>
<feature type="domain" description="Carrier" evidence="6">
    <location>
        <begin position="2075"/>
        <end position="2152"/>
    </location>
</feature>
<dbReference type="Pfam" id="PF00501">
    <property type="entry name" value="AMP-binding"/>
    <property type="match status" value="7"/>
</dbReference>
<dbReference type="Pfam" id="PF00668">
    <property type="entry name" value="Condensation"/>
    <property type="match status" value="6"/>
</dbReference>
<dbReference type="GO" id="GO:0005737">
    <property type="term" value="C:cytoplasm"/>
    <property type="evidence" value="ECO:0007669"/>
    <property type="project" value="TreeGrafter"/>
</dbReference>
<dbReference type="SUPFAM" id="SSF47336">
    <property type="entry name" value="ACP-like"/>
    <property type="match status" value="7"/>
</dbReference>
<dbReference type="PROSITE" id="PS00012">
    <property type="entry name" value="PHOSPHOPANTETHEINE"/>
    <property type="match status" value="7"/>
</dbReference>
<dbReference type="GO" id="GO:0044550">
    <property type="term" value="P:secondary metabolite biosynthetic process"/>
    <property type="evidence" value="ECO:0007669"/>
    <property type="project" value="TreeGrafter"/>
</dbReference>
<feature type="domain" description="Carrier" evidence="6">
    <location>
        <begin position="4696"/>
        <end position="4772"/>
    </location>
</feature>
<name>A0A0B7JZF4_BIOOC</name>
<dbReference type="Gene3D" id="3.30.559.30">
    <property type="entry name" value="Nonribosomal peptide synthetase, condensation domain"/>
    <property type="match status" value="6"/>
</dbReference>
<feature type="domain" description="Carrier" evidence="6">
    <location>
        <begin position="2608"/>
        <end position="2684"/>
    </location>
</feature>
<dbReference type="NCBIfam" id="NF003417">
    <property type="entry name" value="PRK04813.1"/>
    <property type="match status" value="7"/>
</dbReference>
<dbReference type="Gene3D" id="3.40.50.12780">
    <property type="entry name" value="N-terminal domain of ligase-like"/>
    <property type="match status" value="6"/>
</dbReference>